<dbReference type="InterPro" id="IPR038946">
    <property type="entry name" value="FBXO47"/>
</dbReference>
<proteinExistence type="predicted"/>
<dbReference type="InterPro" id="IPR056622">
    <property type="entry name" value="ARM_FBXO47"/>
</dbReference>
<dbReference type="WBParaSite" id="Csp11.Scaffold473.g1682.t1">
    <property type="protein sequence ID" value="Csp11.Scaffold473.g1682.t1"/>
    <property type="gene ID" value="Csp11.Scaffold473.g1682"/>
</dbReference>
<feature type="compositionally biased region" description="Acidic residues" evidence="1">
    <location>
        <begin position="534"/>
        <end position="555"/>
    </location>
</feature>
<evidence type="ECO:0000256" key="1">
    <source>
        <dbReference type="SAM" id="MobiDB-lite"/>
    </source>
</evidence>
<evidence type="ECO:0000259" key="2">
    <source>
        <dbReference type="PROSITE" id="PS50181"/>
    </source>
</evidence>
<sequence>MMSGIAHATSIRPYRKRRNSDSTPPITKYFATVRRERSNSETKNISSQSDDSQCSSFSQCDNLPQCSLEHLRDLLAIPNEMSLLSNAGNSAVNLENLPMSAYAHIFTILDLRSVSTLALVSTKLSSRVKSYVSTHDFYNRFHLDNIDFLNSSFRPEDEDFVENDPFIACGALIKSITITQDTSIRAEVFLNICRNLCQELNGSLDGFARLLEAVTENWKLSEKRVMAKAAILINPTLRQNLIQVLKAKPGELPLKEMSVRSGLTQLFLNRNQDVYESTPQEIIEFGSWLSVVLRHVTEKFQGRLYYILFGPTKSSKVGERIQWNYFCEDANLQNTVYKKVLTCLLNGICALRIMNNSNSTDMAWDGKGIYTLFLRILEACSFKGNWTRTALTMSFAIDSSGLFNDYLISGFVPGPDFHEKISVLGDMVCHVRTHLYRWTSNPATFLSEPLHHAFNHLAQLDRHYEGCYKAFLVAIWSAERNRVKLMVQCAKNDIESERRIREELDGQLSMVRLLGEFANNIANNRQALPHQNENEIEEEREENREDDGEGEDQEDEGGRYIQQDGEFHYQ</sequence>
<dbReference type="STRING" id="1561998.A0A1I7T237"/>
<name>A0A1I7T237_9PELO</name>
<dbReference type="Pfam" id="PF24467">
    <property type="entry name" value="ARM_FBXO47"/>
    <property type="match status" value="1"/>
</dbReference>
<feature type="region of interest" description="Disordered" evidence="1">
    <location>
        <begin position="1"/>
        <end position="53"/>
    </location>
</feature>
<accession>A0A1I7T237</accession>
<organism evidence="3 4">
    <name type="scientific">Caenorhabditis tropicalis</name>
    <dbReference type="NCBI Taxonomy" id="1561998"/>
    <lineage>
        <taxon>Eukaryota</taxon>
        <taxon>Metazoa</taxon>
        <taxon>Ecdysozoa</taxon>
        <taxon>Nematoda</taxon>
        <taxon>Chromadorea</taxon>
        <taxon>Rhabditida</taxon>
        <taxon>Rhabditina</taxon>
        <taxon>Rhabditomorpha</taxon>
        <taxon>Rhabditoidea</taxon>
        <taxon>Rhabditidae</taxon>
        <taxon>Peloderinae</taxon>
        <taxon>Caenorhabditis</taxon>
    </lineage>
</organism>
<dbReference type="eggNOG" id="ENOG502TFNX">
    <property type="taxonomic scope" value="Eukaryota"/>
</dbReference>
<reference evidence="4" key="1">
    <citation type="submission" date="2016-11" db="UniProtKB">
        <authorList>
            <consortium name="WormBaseParasite"/>
        </authorList>
    </citation>
    <scope>IDENTIFICATION</scope>
</reference>
<keyword evidence="3" id="KW-1185">Reference proteome</keyword>
<feature type="domain" description="F-box" evidence="2">
    <location>
        <begin position="91"/>
        <end position="141"/>
    </location>
</feature>
<protein>
    <submittedName>
        <fullName evidence="4">F-box domain-containing protein</fullName>
    </submittedName>
</protein>
<dbReference type="PANTHER" id="PTHR34098">
    <property type="entry name" value="F-BOX ONLY PROTEIN 47"/>
    <property type="match status" value="1"/>
</dbReference>
<dbReference type="PROSITE" id="PS50181">
    <property type="entry name" value="FBOX"/>
    <property type="match status" value="1"/>
</dbReference>
<dbReference type="AlphaFoldDB" id="A0A1I7T237"/>
<dbReference type="PANTHER" id="PTHR34098:SF2">
    <property type="entry name" value="F-BOX DOMAIN-CONTAINING PROTEIN"/>
    <property type="match status" value="1"/>
</dbReference>
<evidence type="ECO:0000313" key="3">
    <source>
        <dbReference type="Proteomes" id="UP000095282"/>
    </source>
</evidence>
<feature type="region of interest" description="Disordered" evidence="1">
    <location>
        <begin position="524"/>
        <end position="570"/>
    </location>
</feature>
<dbReference type="InterPro" id="IPR001810">
    <property type="entry name" value="F-box_dom"/>
</dbReference>
<dbReference type="Proteomes" id="UP000095282">
    <property type="component" value="Unplaced"/>
</dbReference>
<evidence type="ECO:0000313" key="4">
    <source>
        <dbReference type="WBParaSite" id="Csp11.Scaffold473.g1682.t1"/>
    </source>
</evidence>